<feature type="region of interest" description="Disordered" evidence="6">
    <location>
        <begin position="452"/>
        <end position="580"/>
    </location>
</feature>
<proteinExistence type="predicted"/>
<evidence type="ECO:0000256" key="1">
    <source>
        <dbReference type="ARBA" id="ARBA00004123"/>
    </source>
</evidence>
<gene>
    <name evidence="9" type="ORF">METBIDRAFT_39267</name>
</gene>
<dbReference type="GO" id="GO:0003677">
    <property type="term" value="F:DNA binding"/>
    <property type="evidence" value="ECO:0007669"/>
    <property type="project" value="UniProtKB-KW"/>
</dbReference>
<dbReference type="PANTHER" id="PTHR15180:SF1">
    <property type="entry name" value="GENERAL TRANSCRIPTION FACTOR 3C POLYPEPTIDE 1"/>
    <property type="match status" value="1"/>
</dbReference>
<comment type="caution">
    <text evidence="9">The sequence shown here is derived from an EMBL/GenBank/DDBJ whole genome shotgun (WGS) entry which is preliminary data.</text>
</comment>
<keyword evidence="10" id="KW-1185">Reference proteome</keyword>
<dbReference type="GeneID" id="30030097"/>
<evidence type="ECO:0000256" key="4">
    <source>
        <dbReference type="ARBA" id="ARBA00023163"/>
    </source>
</evidence>
<keyword evidence="5" id="KW-0539">Nucleus</keyword>
<dbReference type="InterPro" id="IPR046488">
    <property type="entry name" value="Sfc3/Tfc3_C"/>
</dbReference>
<dbReference type="GO" id="GO:0005634">
    <property type="term" value="C:nucleus"/>
    <property type="evidence" value="ECO:0007669"/>
    <property type="project" value="UniProtKB-SubCell"/>
</dbReference>
<evidence type="ECO:0000256" key="2">
    <source>
        <dbReference type="ARBA" id="ARBA00022553"/>
    </source>
</evidence>
<dbReference type="InterPro" id="IPR044210">
    <property type="entry name" value="Tfc3-like"/>
</dbReference>
<keyword evidence="3" id="KW-0238">DNA-binding</keyword>
<dbReference type="Pfam" id="PF20222">
    <property type="entry name" value="DUF6581"/>
    <property type="match status" value="1"/>
</dbReference>
<dbReference type="InterPro" id="IPR035625">
    <property type="entry name" value="Tfc3-like_eWH"/>
</dbReference>
<feature type="compositionally biased region" description="Acidic residues" evidence="6">
    <location>
        <begin position="733"/>
        <end position="745"/>
    </location>
</feature>
<evidence type="ECO:0000256" key="5">
    <source>
        <dbReference type="ARBA" id="ARBA00023242"/>
    </source>
</evidence>
<keyword evidence="2" id="KW-0597">Phosphoprotein</keyword>
<dbReference type="GO" id="GO:0042791">
    <property type="term" value="P:5S class rRNA transcription by RNA polymerase III"/>
    <property type="evidence" value="ECO:0007669"/>
    <property type="project" value="TreeGrafter"/>
</dbReference>
<dbReference type="EMBL" id="LXTC01000002">
    <property type="protein sequence ID" value="OBA22012.1"/>
    <property type="molecule type" value="Genomic_DNA"/>
</dbReference>
<evidence type="ECO:0000259" key="8">
    <source>
        <dbReference type="Pfam" id="PF20222"/>
    </source>
</evidence>
<evidence type="ECO:0000313" key="10">
    <source>
        <dbReference type="Proteomes" id="UP000092555"/>
    </source>
</evidence>
<feature type="region of interest" description="Disordered" evidence="6">
    <location>
        <begin position="721"/>
        <end position="763"/>
    </location>
</feature>
<comment type="subcellular location">
    <subcellularLocation>
        <location evidence="1">Nucleus</location>
    </subcellularLocation>
</comment>
<dbReference type="GO" id="GO:0000127">
    <property type="term" value="C:transcription factor TFIIIC complex"/>
    <property type="evidence" value="ECO:0007669"/>
    <property type="project" value="InterPro"/>
</dbReference>
<dbReference type="AlphaFoldDB" id="A0A1A0HDN9"/>
<protein>
    <submittedName>
        <fullName evidence="9">Uncharacterized protein</fullName>
    </submittedName>
</protein>
<evidence type="ECO:0000256" key="3">
    <source>
        <dbReference type="ARBA" id="ARBA00023125"/>
    </source>
</evidence>
<dbReference type="PANTHER" id="PTHR15180">
    <property type="entry name" value="GENERAL TRANSCRIPTION FACTOR 3C POLYPEPTIDE 1"/>
    <property type="match status" value="1"/>
</dbReference>
<reference evidence="9 10" key="1">
    <citation type="submission" date="2016-05" db="EMBL/GenBank/DDBJ databases">
        <title>Comparative genomics of biotechnologically important yeasts.</title>
        <authorList>
            <consortium name="DOE Joint Genome Institute"/>
            <person name="Riley R."/>
            <person name="Haridas S."/>
            <person name="Wolfe K.H."/>
            <person name="Lopes M.R."/>
            <person name="Hittinger C.T."/>
            <person name="Goker M."/>
            <person name="Salamov A."/>
            <person name="Wisecaver J."/>
            <person name="Long T.M."/>
            <person name="Aerts A.L."/>
            <person name="Barry K."/>
            <person name="Choi C."/>
            <person name="Clum A."/>
            <person name="Coughlan A.Y."/>
            <person name="Deshpande S."/>
            <person name="Douglass A.P."/>
            <person name="Hanson S.J."/>
            <person name="Klenk H.-P."/>
            <person name="LaButti K."/>
            <person name="Lapidus A."/>
            <person name="Lindquist E."/>
            <person name="Lipzen A."/>
            <person name="Meier-kolthoff J.P."/>
            <person name="Ohm R.A."/>
            <person name="Otillar R.P."/>
            <person name="Pangilinan J."/>
            <person name="Peng Y."/>
            <person name="Rokas A."/>
            <person name="Rosa C.A."/>
            <person name="Scheuner C."/>
            <person name="Sibirny A.A."/>
            <person name="Slot J.C."/>
            <person name="Stielow J.B."/>
            <person name="Sun H."/>
            <person name="Kurtzman C.P."/>
            <person name="Blackwell M."/>
            <person name="Grigoriev I.V."/>
            <person name="Jeffries T.W."/>
        </authorList>
    </citation>
    <scope>NUCLEOTIDE SEQUENCE [LARGE SCALE GENOMIC DNA]</scope>
    <source>
        <strain evidence="9 10">NRRL YB-4993</strain>
    </source>
</reference>
<dbReference type="CDD" id="cd16169">
    <property type="entry name" value="Tau138_eWH"/>
    <property type="match status" value="1"/>
</dbReference>
<dbReference type="Proteomes" id="UP000092555">
    <property type="component" value="Unassembled WGS sequence"/>
</dbReference>
<dbReference type="STRING" id="869754.A0A1A0HDN9"/>
<dbReference type="OrthoDB" id="68020at2759"/>
<evidence type="ECO:0000256" key="6">
    <source>
        <dbReference type="SAM" id="MobiDB-lite"/>
    </source>
</evidence>
<sequence length="1227" mass="137684">MLFSCTVGQLVNHLQATLAVNTHIPLETLWEAASRHTHTTVLDGFQKNVVWRALLAVPGDPLVEIYARNQPVPFDRELSYGALLRLGSEAEITLRPSEPCQFRYLTNTADYAMLKTSLGEHPFALLVVIARHGAEGVLNADLAREAGQDIRLLRLRLIKLEQAALVVCRNVYVNKKHTTCSVHVRFAGGLAAASAQDDADNSLDATRDVARLRRAVVAALQSAPNHLRGFSDLRKELRLDGSRLASKFFRSVCLKMHRQGIVEKLHVELPATRQRVYAIQLVADAPAQAAAPDDLELPEIDDPAAFGDSDVDSDSPDHAVEHTFPVLNRIFPVFHQIFQQVAASERRGVTAGEVNKALVGTADYRPFARLFELLPSYLSNLKNLKPFKKYAEPYDDYSIIKLYENEGKLRFYKYFAMPFCSEEKPAPKPYSFVSKPTKLLLTALQKKLHVAPSKVSNDSLRAKKRRLTLLDRAPEPLPTPQKRPRRVDSKKASILPEPPAQLLSHIKPQAESTTQASTLSPASDKTSPARSSGEKAAPVAMPEIDSPPFPSMKPNSQAASAKPARNRRRERHQLTASQAEGSLKAISRRDHILDIIREEGGATFKSASLCRKLDERLGLATKTDSKTLNRDITHLTESGVLESQKVLVDFEGKQVEKRVLVLKDPLQRPTAEVMESLKAKYVEHMSKKNMKIFERRLIQSEMKLYVEKPNTTMVSPVTRMRRGKGRLATLGEEGYEEPEVEDEDEKPQTSRRSQTSKKNEDLDILERIKRAKRPRKATIASVPSSGPRRTRRNIKIERSGATIVYRSVVISKTFSKDAIDFDAIASFLEDIDGALLRQKWGTLRRLFGGAEAVSKGVETFQNMVLQGVEDGHIMEEDLLEGDLRFFLDFWTKFDKTTEFAVIDEMPLWSTFEKNTDEYTFKRGLVENTSSLSERLEYQSMRQKEFALGQQVFTCEANLTPSTKPEDDVKSILKSIFTTGDGNFDPIMVKTVLGRFGDEAVRSATNAALRDKEIQYLAFDDSPKFVLGEQFKNALVNRQFNSKLFHQAALFKETLNDISAVGKGLILSQGIQPGEIACLLELISDGLVDMTRIDRTFKFENYESRLVDKEQIGCDIVVQVDYQKAKSILPITARVPIKAACQPVWVDLNAHINKELWIKTIISLLAHVVFRPGITDFLVHEKMQAVLSYSDYCSAMGWLVQSGCVQKSDSGGYLATNCWSYILGHYRK</sequence>
<dbReference type="InterPro" id="IPR007309">
    <property type="entry name" value="TFIIIC_Bblock-bd"/>
</dbReference>
<accession>A0A1A0HDN9</accession>
<dbReference type="RefSeq" id="XP_018712508.1">
    <property type="nucleotide sequence ID" value="XM_018857121.1"/>
</dbReference>
<keyword evidence="4" id="KW-0804">Transcription</keyword>
<dbReference type="GO" id="GO:0006384">
    <property type="term" value="P:transcription initiation at RNA polymerase III promoter"/>
    <property type="evidence" value="ECO:0007669"/>
    <property type="project" value="InterPro"/>
</dbReference>
<feature type="compositionally biased region" description="Polar residues" evidence="6">
    <location>
        <begin position="510"/>
        <end position="530"/>
    </location>
</feature>
<feature type="domain" description="Transcription factor tau subunit sfc3/Tfc3 C-terminal" evidence="8">
    <location>
        <begin position="791"/>
        <end position="1177"/>
    </location>
</feature>
<dbReference type="Pfam" id="PF04182">
    <property type="entry name" value="B-block_TFIIIC"/>
    <property type="match status" value="1"/>
</dbReference>
<evidence type="ECO:0000259" key="7">
    <source>
        <dbReference type="Pfam" id="PF04182"/>
    </source>
</evidence>
<organism evidence="9 10">
    <name type="scientific">Metschnikowia bicuspidata var. bicuspidata NRRL YB-4993</name>
    <dbReference type="NCBI Taxonomy" id="869754"/>
    <lineage>
        <taxon>Eukaryota</taxon>
        <taxon>Fungi</taxon>
        <taxon>Dikarya</taxon>
        <taxon>Ascomycota</taxon>
        <taxon>Saccharomycotina</taxon>
        <taxon>Pichiomycetes</taxon>
        <taxon>Metschnikowiaceae</taxon>
        <taxon>Metschnikowia</taxon>
    </lineage>
</organism>
<name>A0A1A0HDN9_9ASCO</name>
<evidence type="ECO:0000313" key="9">
    <source>
        <dbReference type="EMBL" id="OBA22012.1"/>
    </source>
</evidence>
<feature type="domain" description="B-block binding subunit of TFIIIC" evidence="7">
    <location>
        <begin position="120"/>
        <end position="186"/>
    </location>
</feature>